<sequence length="498" mass="55608">MMNRRDFIQKTGATVLGGMLGGKLVGHPMATDSSFAGSKKNVIFVMTDQWRYHAQGFVKQDPVQTPCLDAFASRSFNFHNAIASTPVCGPNRACWMTGRFHQNHGVMKNEAAHVQADQILVRNFKDAGYSTAYIGKWHLSGKAYPRREPTPDFLKQDFDYWYRTENHTHFRLKYDDNGKMVDNGKAWQPDHEVDKAIEYMKEPRETPFFMVLSFGPPHNGSYPGFGEKRHTPGAYSHRKGGYGYYAPTEFEEPYKDLSEQDIRQNIQPVRVSGGDVPGETESALGAVPGYLGACSAIDADFGRLLAYLKTSGLEDDTIVVFTSDHGEMLGSHGLMTKGVCFEESIRVPLSVYVPGLDGGNEDRLFNSPDVLPTLMGLTGVSCKHTGVDGLDHSDYLKGNCSIAEPELAYIGYANFRGFRTKRYTYVTNLNGQHLGGREVVYCRDTLGRVSDHLLFDLQEDPHQLRPIQRGDAAHTDALINDLHSELRTQLSQRGETLT</sequence>
<dbReference type="SUPFAM" id="SSF53649">
    <property type="entry name" value="Alkaline phosphatase-like"/>
    <property type="match status" value="1"/>
</dbReference>
<reference evidence="6 7" key="1">
    <citation type="submission" date="2020-02" db="EMBL/GenBank/DDBJ databases">
        <title>Albibacoteraceae fam. nov., the first described family within the subdivision 4 Verrucomicrobia.</title>
        <authorList>
            <person name="Xi F."/>
        </authorList>
    </citation>
    <scope>NUCLEOTIDE SEQUENCE [LARGE SCALE GENOMIC DNA]</scope>
    <source>
        <strain evidence="6 7">CK1056</strain>
    </source>
</reference>
<dbReference type="InterPro" id="IPR050738">
    <property type="entry name" value="Sulfatase"/>
</dbReference>
<dbReference type="InterPro" id="IPR024607">
    <property type="entry name" value="Sulfatase_CS"/>
</dbReference>
<evidence type="ECO:0000256" key="1">
    <source>
        <dbReference type="ARBA" id="ARBA00008779"/>
    </source>
</evidence>
<comment type="similarity">
    <text evidence="1">Belongs to the sulfatase family.</text>
</comment>
<dbReference type="Proteomes" id="UP000478417">
    <property type="component" value="Unassembled WGS sequence"/>
</dbReference>
<dbReference type="InterPro" id="IPR006311">
    <property type="entry name" value="TAT_signal"/>
</dbReference>
<evidence type="ECO:0000259" key="5">
    <source>
        <dbReference type="Pfam" id="PF00884"/>
    </source>
</evidence>
<dbReference type="EMBL" id="JAAGNX010000001">
    <property type="protein sequence ID" value="NDV61543.1"/>
    <property type="molecule type" value="Genomic_DNA"/>
</dbReference>
<keyword evidence="2" id="KW-0479">Metal-binding</keyword>
<evidence type="ECO:0000313" key="6">
    <source>
        <dbReference type="EMBL" id="NDV61543.1"/>
    </source>
</evidence>
<feature type="domain" description="Sulfatase N-terminal" evidence="5">
    <location>
        <begin position="40"/>
        <end position="380"/>
    </location>
</feature>
<dbReference type="Gene3D" id="3.40.720.10">
    <property type="entry name" value="Alkaline Phosphatase, subunit A"/>
    <property type="match status" value="1"/>
</dbReference>
<organism evidence="6 7">
    <name type="scientific">Oceanipulchritudo coccoides</name>
    <dbReference type="NCBI Taxonomy" id="2706888"/>
    <lineage>
        <taxon>Bacteria</taxon>
        <taxon>Pseudomonadati</taxon>
        <taxon>Verrucomicrobiota</taxon>
        <taxon>Opitutia</taxon>
        <taxon>Puniceicoccales</taxon>
        <taxon>Oceanipulchritudinaceae</taxon>
        <taxon>Oceanipulchritudo</taxon>
    </lineage>
</organism>
<dbReference type="InterPro" id="IPR017850">
    <property type="entry name" value="Alkaline_phosphatase_core_sf"/>
</dbReference>
<dbReference type="Pfam" id="PF00884">
    <property type="entry name" value="Sulfatase"/>
    <property type="match status" value="1"/>
</dbReference>
<keyword evidence="6" id="KW-0808">Transferase</keyword>
<dbReference type="PANTHER" id="PTHR42693:SF53">
    <property type="entry name" value="ENDO-4-O-SULFATASE"/>
    <property type="match status" value="1"/>
</dbReference>
<dbReference type="PROSITE" id="PS00149">
    <property type="entry name" value="SULFATASE_2"/>
    <property type="match status" value="1"/>
</dbReference>
<keyword evidence="4" id="KW-0106">Calcium</keyword>
<dbReference type="AlphaFoldDB" id="A0A6B2LYQ7"/>
<evidence type="ECO:0000256" key="2">
    <source>
        <dbReference type="ARBA" id="ARBA00022723"/>
    </source>
</evidence>
<dbReference type="GO" id="GO:0046872">
    <property type="term" value="F:metal ion binding"/>
    <property type="evidence" value="ECO:0007669"/>
    <property type="project" value="UniProtKB-KW"/>
</dbReference>
<dbReference type="RefSeq" id="WP_163962579.1">
    <property type="nucleotide sequence ID" value="NZ_JAAGNX010000001.1"/>
</dbReference>
<keyword evidence="7" id="KW-1185">Reference proteome</keyword>
<dbReference type="PANTHER" id="PTHR42693">
    <property type="entry name" value="ARYLSULFATASE FAMILY MEMBER"/>
    <property type="match status" value="1"/>
</dbReference>
<dbReference type="GO" id="GO:0004065">
    <property type="term" value="F:arylsulfatase activity"/>
    <property type="evidence" value="ECO:0007669"/>
    <property type="project" value="TreeGrafter"/>
</dbReference>
<name>A0A6B2LYQ7_9BACT</name>
<dbReference type="GO" id="GO:0016740">
    <property type="term" value="F:transferase activity"/>
    <property type="evidence" value="ECO:0007669"/>
    <property type="project" value="UniProtKB-KW"/>
</dbReference>
<protein>
    <submittedName>
        <fullName evidence="6">Sulfatase-like hydrolase/transferase</fullName>
    </submittedName>
</protein>
<comment type="caution">
    <text evidence="6">The sequence shown here is derived from an EMBL/GenBank/DDBJ whole genome shotgun (WGS) entry which is preliminary data.</text>
</comment>
<dbReference type="PROSITE" id="PS51318">
    <property type="entry name" value="TAT"/>
    <property type="match status" value="1"/>
</dbReference>
<keyword evidence="3 6" id="KW-0378">Hydrolase</keyword>
<dbReference type="Gene3D" id="3.30.1120.10">
    <property type="match status" value="1"/>
</dbReference>
<gene>
    <name evidence="6" type="ORF">G0Q06_03690</name>
</gene>
<dbReference type="InterPro" id="IPR000917">
    <property type="entry name" value="Sulfatase_N"/>
</dbReference>
<evidence type="ECO:0000313" key="7">
    <source>
        <dbReference type="Proteomes" id="UP000478417"/>
    </source>
</evidence>
<evidence type="ECO:0000256" key="4">
    <source>
        <dbReference type="ARBA" id="ARBA00022837"/>
    </source>
</evidence>
<proteinExistence type="inferred from homology"/>
<evidence type="ECO:0000256" key="3">
    <source>
        <dbReference type="ARBA" id="ARBA00022801"/>
    </source>
</evidence>
<accession>A0A6B2LYQ7</accession>